<sequence length="76" mass="8441">MKYSTGQTVKLGDRVSLANDSTGVVVANLDGGEFDEGFPEQEWGYLKQGVIIKFTTFGIIHYKKLEEDLKFVGRAP</sequence>
<keyword evidence="2" id="KW-1185">Reference proteome</keyword>
<dbReference type="RefSeq" id="WP_016922170.1">
    <property type="nucleotide sequence ID" value="NZ_CP044331.1"/>
</dbReference>
<dbReference type="KEGG" id="mpar:F7D14_13395"/>
<dbReference type="AlphaFoldDB" id="A0A6B8M3C6"/>
<proteinExistence type="predicted"/>
<reference evidence="1 2" key="1">
    <citation type="submission" date="2019-09" db="EMBL/GenBank/DDBJ databases">
        <title>Isolation and complete genome sequencing of Methylocystis species.</title>
        <authorList>
            <person name="Rumah B.L."/>
            <person name="Stead C.E."/>
            <person name="Stevens B.C."/>
            <person name="Minton N.P."/>
            <person name="Grosse-Honebrink A."/>
            <person name="Zhang Y."/>
        </authorList>
    </citation>
    <scope>NUCLEOTIDE SEQUENCE [LARGE SCALE GENOMIC DNA]</scope>
    <source>
        <strain evidence="1 2">BRCS2</strain>
    </source>
</reference>
<organism evidence="1 2">
    <name type="scientific">Methylocystis parvus</name>
    <dbReference type="NCBI Taxonomy" id="134"/>
    <lineage>
        <taxon>Bacteria</taxon>
        <taxon>Pseudomonadati</taxon>
        <taxon>Pseudomonadota</taxon>
        <taxon>Alphaproteobacteria</taxon>
        <taxon>Hyphomicrobiales</taxon>
        <taxon>Methylocystaceae</taxon>
        <taxon>Methylocystis</taxon>
    </lineage>
</organism>
<gene>
    <name evidence="1" type="ORF">F7D14_13395</name>
</gene>
<protein>
    <submittedName>
        <fullName evidence="1">Uncharacterized protein</fullName>
    </submittedName>
</protein>
<evidence type="ECO:0000313" key="2">
    <source>
        <dbReference type="Proteomes" id="UP000422569"/>
    </source>
</evidence>
<dbReference type="Proteomes" id="UP000422569">
    <property type="component" value="Chromosome"/>
</dbReference>
<dbReference type="EMBL" id="CP044331">
    <property type="protein sequence ID" value="QGM98374.1"/>
    <property type="molecule type" value="Genomic_DNA"/>
</dbReference>
<evidence type="ECO:0000313" key="1">
    <source>
        <dbReference type="EMBL" id="QGM98374.1"/>
    </source>
</evidence>
<accession>A0A6B8M3C6</accession>
<name>A0A6B8M3C6_9HYPH</name>